<keyword evidence="1" id="KW-0812">Transmembrane</keyword>
<reference evidence="3" key="1">
    <citation type="submission" date="2017-11" db="EMBL/GenBank/DDBJ databases">
        <title>Phenotypic and genomic properties of facultatively anaerobic sulfur-reducing natronoarchaea from hypersaline soda lakes.</title>
        <authorList>
            <person name="Sorokin D.Y."/>
            <person name="Kublanov I.V."/>
            <person name="Roman P."/>
            <person name="Sinninghe Damste J.S."/>
            <person name="Golyshin P.N."/>
            <person name="Rojo D."/>
            <person name="Ciordia S."/>
            <person name="Mena M.D.C."/>
            <person name="Ferrer M."/>
            <person name="Messina E."/>
            <person name="Smedile F."/>
            <person name="La Spada G."/>
            <person name="La Cono V."/>
            <person name="Yakimov M.M."/>
        </authorList>
    </citation>
    <scope>NUCLEOTIDE SEQUENCE [LARGE SCALE GENOMIC DNA]</scope>
    <source>
        <strain evidence="3">AArc-Sl</strain>
    </source>
</reference>
<evidence type="ECO:0008006" key="4">
    <source>
        <dbReference type="Google" id="ProtNLM"/>
    </source>
</evidence>
<dbReference type="Proteomes" id="UP000263012">
    <property type="component" value="Chromosome"/>
</dbReference>
<evidence type="ECO:0000313" key="2">
    <source>
        <dbReference type="EMBL" id="AUX09516.1"/>
    </source>
</evidence>
<keyword evidence="1" id="KW-0472">Membrane</keyword>
<keyword evidence="1" id="KW-1133">Transmembrane helix</keyword>
<proteinExistence type="predicted"/>
<organism evidence="2 3">
    <name type="scientific">Halalkaliarchaeum desulfuricum</name>
    <dbReference type="NCBI Taxonomy" id="2055893"/>
    <lineage>
        <taxon>Archaea</taxon>
        <taxon>Methanobacteriati</taxon>
        <taxon>Methanobacteriota</taxon>
        <taxon>Stenosarchaea group</taxon>
        <taxon>Halobacteria</taxon>
        <taxon>Halobacteriales</taxon>
        <taxon>Haloferacaceae</taxon>
        <taxon>Halalkaliarchaeum</taxon>
    </lineage>
</organism>
<feature type="transmembrane region" description="Helical" evidence="1">
    <location>
        <begin position="56"/>
        <end position="79"/>
    </location>
</feature>
<gene>
    <name evidence="2" type="ORF">AArcSl_1890</name>
</gene>
<sequence>MMQSLQSAARTGRTVLVVSLTLLIGATGSAVAQVGSGAYGGGMMNDGWGWGLFGGWGFLWLLLLVGIAAFVVSVMVSVISGSERAQDGNQPDQGYEVLRKQYARGNLSDEEFERRRGKLQN</sequence>
<accession>A0A343TK94</accession>
<evidence type="ECO:0000256" key="1">
    <source>
        <dbReference type="SAM" id="Phobius"/>
    </source>
</evidence>
<protein>
    <recommendedName>
        <fullName evidence="4">SHOCT domain-containing protein</fullName>
    </recommendedName>
</protein>
<dbReference type="OrthoDB" id="53394at2157"/>
<dbReference type="EMBL" id="CP025066">
    <property type="protein sequence ID" value="AUX09516.1"/>
    <property type="molecule type" value="Genomic_DNA"/>
</dbReference>
<keyword evidence="3" id="KW-1185">Reference proteome</keyword>
<dbReference type="AlphaFoldDB" id="A0A343TK94"/>
<name>A0A343TK94_9EURY</name>
<dbReference type="KEGG" id="hdf:AArcSl_1890"/>
<evidence type="ECO:0000313" key="3">
    <source>
        <dbReference type="Proteomes" id="UP000263012"/>
    </source>
</evidence>